<feature type="domain" description="HTH lysR-type" evidence="5">
    <location>
        <begin position="28"/>
        <end position="85"/>
    </location>
</feature>
<dbReference type="PANTHER" id="PTHR30346">
    <property type="entry name" value="TRANSCRIPTIONAL DUAL REGULATOR HCAR-RELATED"/>
    <property type="match status" value="1"/>
</dbReference>
<dbReference type="PRINTS" id="PR00039">
    <property type="entry name" value="HTHLYSR"/>
</dbReference>
<evidence type="ECO:0000256" key="3">
    <source>
        <dbReference type="ARBA" id="ARBA00023125"/>
    </source>
</evidence>
<organism evidence="6 7">
    <name type="scientific">Streptomyces buecherae</name>
    <dbReference type="NCBI Taxonomy" id="2763006"/>
    <lineage>
        <taxon>Bacteria</taxon>
        <taxon>Bacillati</taxon>
        <taxon>Actinomycetota</taxon>
        <taxon>Actinomycetes</taxon>
        <taxon>Kitasatosporales</taxon>
        <taxon>Streptomycetaceae</taxon>
        <taxon>Streptomyces</taxon>
    </lineage>
</organism>
<dbReference type="Pfam" id="PF03466">
    <property type="entry name" value="LysR_substrate"/>
    <property type="match status" value="1"/>
</dbReference>
<accession>A0A7H8N6Z4</accession>
<keyword evidence="3" id="KW-0238">DNA-binding</keyword>
<dbReference type="FunFam" id="1.10.10.10:FF:000001">
    <property type="entry name" value="LysR family transcriptional regulator"/>
    <property type="match status" value="1"/>
</dbReference>
<dbReference type="GO" id="GO:0003700">
    <property type="term" value="F:DNA-binding transcription factor activity"/>
    <property type="evidence" value="ECO:0007669"/>
    <property type="project" value="InterPro"/>
</dbReference>
<dbReference type="PANTHER" id="PTHR30346:SF0">
    <property type="entry name" value="HCA OPERON TRANSCRIPTIONAL ACTIVATOR HCAR"/>
    <property type="match status" value="1"/>
</dbReference>
<keyword evidence="2" id="KW-0805">Transcription regulation</keyword>
<evidence type="ECO:0000313" key="7">
    <source>
        <dbReference type="Proteomes" id="UP000509303"/>
    </source>
</evidence>
<keyword evidence="7" id="KW-1185">Reference proteome</keyword>
<dbReference type="InterPro" id="IPR036390">
    <property type="entry name" value="WH_DNA-bd_sf"/>
</dbReference>
<name>A0A7H8N6Z4_9ACTN</name>
<dbReference type="Proteomes" id="UP000509303">
    <property type="component" value="Chromosome"/>
</dbReference>
<dbReference type="Pfam" id="PF00126">
    <property type="entry name" value="HTH_1"/>
    <property type="match status" value="1"/>
</dbReference>
<dbReference type="CDD" id="cd05466">
    <property type="entry name" value="PBP2_LTTR_substrate"/>
    <property type="match status" value="1"/>
</dbReference>
<dbReference type="InterPro" id="IPR005119">
    <property type="entry name" value="LysR_subst-bd"/>
</dbReference>
<dbReference type="Gene3D" id="3.40.190.10">
    <property type="entry name" value="Periplasmic binding protein-like II"/>
    <property type="match status" value="2"/>
</dbReference>
<reference evidence="6 7" key="1">
    <citation type="submission" date="2020-06" db="EMBL/GenBank/DDBJ databases">
        <title>Genome mining for natural products.</title>
        <authorList>
            <person name="Zhang B."/>
            <person name="Shi J."/>
            <person name="Ge H."/>
        </authorList>
    </citation>
    <scope>NUCLEOTIDE SEQUENCE [LARGE SCALE GENOMIC DNA]</scope>
    <source>
        <strain evidence="6 7">NA00687</strain>
    </source>
</reference>
<protein>
    <submittedName>
        <fullName evidence="6">LysR family transcriptional regulator</fullName>
    </submittedName>
</protein>
<dbReference type="SUPFAM" id="SSF46785">
    <property type="entry name" value="Winged helix' DNA-binding domain"/>
    <property type="match status" value="1"/>
</dbReference>
<dbReference type="GO" id="GO:0003677">
    <property type="term" value="F:DNA binding"/>
    <property type="evidence" value="ECO:0007669"/>
    <property type="project" value="UniProtKB-KW"/>
</dbReference>
<dbReference type="SUPFAM" id="SSF53850">
    <property type="entry name" value="Periplasmic binding protein-like II"/>
    <property type="match status" value="1"/>
</dbReference>
<gene>
    <name evidence="6" type="ORF">HUT08_12120</name>
</gene>
<dbReference type="InterPro" id="IPR000847">
    <property type="entry name" value="LysR_HTH_N"/>
</dbReference>
<sequence length="324" mass="34472">MSGDERYEESGDDAREPVAAGLLGLPDVELRHLRGFVAVADERNFTHAAHRLGIGQPALTRTVRALEEAVGARLLDRSTRHVALTDAGQRLYAELGVLLPRLGEALRAPCRHARLRLGFTSLLPLACAGLSAAFESATGARVRLVRRDTPLAGLDTGDCDVAVVRGEVPRDRQDGHHTVRSKVVAHEARVAVVARSAVGAAAPVARRRVLDWTELADLPLVVNTVTGTTRPELWPAGRRPTLACTSGNFDEWLEAVAAGHGVGVAPESVAQRHTHPGIRFVRLKNAPPVAVHLAIPARGAHPLAAQYYAMTSANWPASACAGDG</sequence>
<evidence type="ECO:0000256" key="4">
    <source>
        <dbReference type="ARBA" id="ARBA00023163"/>
    </source>
</evidence>
<dbReference type="EMBL" id="CP054929">
    <property type="protein sequence ID" value="QKW50159.1"/>
    <property type="molecule type" value="Genomic_DNA"/>
</dbReference>
<evidence type="ECO:0000313" key="6">
    <source>
        <dbReference type="EMBL" id="QKW50159.1"/>
    </source>
</evidence>
<evidence type="ECO:0000256" key="1">
    <source>
        <dbReference type="ARBA" id="ARBA00009437"/>
    </source>
</evidence>
<comment type="similarity">
    <text evidence="1">Belongs to the LysR transcriptional regulatory family.</text>
</comment>
<dbReference type="InterPro" id="IPR036388">
    <property type="entry name" value="WH-like_DNA-bd_sf"/>
</dbReference>
<dbReference type="PROSITE" id="PS50931">
    <property type="entry name" value="HTH_LYSR"/>
    <property type="match status" value="1"/>
</dbReference>
<proteinExistence type="inferred from homology"/>
<dbReference type="Gene3D" id="1.10.10.10">
    <property type="entry name" value="Winged helix-like DNA-binding domain superfamily/Winged helix DNA-binding domain"/>
    <property type="match status" value="1"/>
</dbReference>
<dbReference type="AlphaFoldDB" id="A0A7H8N6Z4"/>
<evidence type="ECO:0000256" key="2">
    <source>
        <dbReference type="ARBA" id="ARBA00023015"/>
    </source>
</evidence>
<evidence type="ECO:0000259" key="5">
    <source>
        <dbReference type="PROSITE" id="PS50931"/>
    </source>
</evidence>
<keyword evidence="4" id="KW-0804">Transcription</keyword>
<dbReference type="GO" id="GO:0032993">
    <property type="term" value="C:protein-DNA complex"/>
    <property type="evidence" value="ECO:0007669"/>
    <property type="project" value="TreeGrafter"/>
</dbReference>
<dbReference type="RefSeq" id="WP_176161894.1">
    <property type="nucleotide sequence ID" value="NZ_CP054929.1"/>
</dbReference>